<feature type="region of interest" description="Disordered" evidence="10">
    <location>
        <begin position="357"/>
        <end position="392"/>
    </location>
</feature>
<evidence type="ECO:0000256" key="9">
    <source>
        <dbReference type="PROSITE-ProRule" id="PRU10141"/>
    </source>
</evidence>
<dbReference type="PANTHER" id="PTHR47096">
    <property type="entry name" value="MISSHAPEN LIKE KINASE 1"/>
    <property type="match status" value="1"/>
</dbReference>
<dbReference type="PROSITE" id="PS00107">
    <property type="entry name" value="PROTEIN_KINASE_ATP"/>
    <property type="match status" value="1"/>
</dbReference>
<comment type="catalytic activity">
    <reaction evidence="8">
        <text>L-threonyl-[protein] + ATP = O-phospho-L-threonyl-[protein] + ADP + H(+)</text>
        <dbReference type="Rhea" id="RHEA:46608"/>
        <dbReference type="Rhea" id="RHEA-COMP:11060"/>
        <dbReference type="Rhea" id="RHEA-COMP:11605"/>
        <dbReference type="ChEBI" id="CHEBI:15378"/>
        <dbReference type="ChEBI" id="CHEBI:30013"/>
        <dbReference type="ChEBI" id="CHEBI:30616"/>
        <dbReference type="ChEBI" id="CHEBI:61977"/>
        <dbReference type="ChEBI" id="CHEBI:456216"/>
        <dbReference type="EC" id="2.7.11.1"/>
    </reaction>
</comment>
<name>A0ABN8MLM6_9CNID</name>
<dbReference type="Gene3D" id="3.30.200.20">
    <property type="entry name" value="Phosphorylase Kinase, domain 1"/>
    <property type="match status" value="1"/>
</dbReference>
<feature type="binding site" evidence="9">
    <location>
        <position position="49"/>
    </location>
    <ligand>
        <name>ATP</name>
        <dbReference type="ChEBI" id="CHEBI:30616"/>
    </ligand>
</feature>
<evidence type="ECO:0000256" key="1">
    <source>
        <dbReference type="ARBA" id="ARBA00001946"/>
    </source>
</evidence>
<feature type="region of interest" description="Disordered" evidence="10">
    <location>
        <begin position="464"/>
        <end position="555"/>
    </location>
</feature>
<evidence type="ECO:0000256" key="2">
    <source>
        <dbReference type="ARBA" id="ARBA00008874"/>
    </source>
</evidence>
<dbReference type="InterPro" id="IPR008271">
    <property type="entry name" value="Ser/Thr_kinase_AS"/>
</dbReference>
<dbReference type="SMART" id="SM00036">
    <property type="entry name" value="CNH"/>
    <property type="match status" value="1"/>
</dbReference>
<accession>A0ABN8MLM6</accession>
<dbReference type="InterPro" id="IPR001180">
    <property type="entry name" value="CNH_dom"/>
</dbReference>
<dbReference type="CDD" id="cd06608">
    <property type="entry name" value="STKc_myosinIII_N_like"/>
    <property type="match status" value="1"/>
</dbReference>
<dbReference type="Pfam" id="PF00780">
    <property type="entry name" value="CNH"/>
    <property type="match status" value="1"/>
</dbReference>
<feature type="compositionally biased region" description="Polar residues" evidence="10">
    <location>
        <begin position="489"/>
        <end position="502"/>
    </location>
</feature>
<evidence type="ECO:0000313" key="13">
    <source>
        <dbReference type="EMBL" id="CAH3029618.1"/>
    </source>
</evidence>
<comment type="cofactor">
    <cofactor evidence="1 8">
        <name>Mg(2+)</name>
        <dbReference type="ChEBI" id="CHEBI:18420"/>
    </cofactor>
</comment>
<feature type="region of interest" description="Disordered" evidence="10">
    <location>
        <begin position="421"/>
        <end position="441"/>
    </location>
</feature>
<dbReference type="EMBL" id="CALNXI010000583">
    <property type="protein sequence ID" value="CAH3029618.1"/>
    <property type="molecule type" value="Genomic_DNA"/>
</dbReference>
<dbReference type="PROSITE" id="PS50011">
    <property type="entry name" value="PROTEIN_KINASE_DOM"/>
    <property type="match status" value="1"/>
</dbReference>
<dbReference type="InterPro" id="IPR011009">
    <property type="entry name" value="Kinase-like_dom_sf"/>
</dbReference>
<feature type="domain" description="CNH" evidence="12">
    <location>
        <begin position="581"/>
        <end position="871"/>
    </location>
</feature>
<dbReference type="Gene3D" id="1.10.510.10">
    <property type="entry name" value="Transferase(Phosphotransferase) domain 1"/>
    <property type="match status" value="1"/>
</dbReference>
<keyword evidence="7 8" id="KW-0067">ATP-binding</keyword>
<proteinExistence type="inferred from homology"/>
<evidence type="ECO:0000256" key="10">
    <source>
        <dbReference type="SAM" id="MobiDB-lite"/>
    </source>
</evidence>
<evidence type="ECO:0000256" key="8">
    <source>
        <dbReference type="PIRNR" id="PIRNR038172"/>
    </source>
</evidence>
<feature type="compositionally biased region" description="Polar residues" evidence="10">
    <location>
        <begin position="371"/>
        <end position="384"/>
    </location>
</feature>
<sequence length="897" mass="101067">MAYGLDDIDLASLKDPAGIFDLVEVVGNGTYGQVHKGRHKRTGQLAAIKIMDVTEDEEEEIKLEINVLRKFSHHRNIATYYGAFVKKGLQGQEDQLWLVMEFCGAGSITDLVKASKGKALKEEWISYICHEVLNGVSHLHQNHVIHRDIKGQNVLLTDGAEVKLVDFGVSAQLDRTIGRRNTFIGTPYWMAPEVIACDEQPDATYDNRCDMWSIGITSIEMAETQPPLCDMHPMRALFLIPRSEPPRLKSKKAWSKKFHNFVNTCLIKDYHKRPTADQLLQHEFIRDARSHERKIRIELKDFIDRMKKKKAPSPDHEEEFRYSGSEEEDEQLLAGMIAEEMGIVNVQSTLRRNLTLMQGGTFGRGNYPPRKSSSGSSPEMNQNHAPPHYAGATGGYDNDVFLDTSVDSFVTLNTDDTLTASNHSRHHASNFGHHHVPDDGELTLRPQREAQDDDAEGFDTMVVKEDDNDSEGSASTASIGEASSPARPLTNNLPDVLPTQQQKLKKAELERKASDDSIASSTAGQDSKRDRKFSKQRSFGFGRPSQAPSEVSVNLAPDRASNASLDDMGMPQIRKYKYKFRTEILCGALWGVNLIVGTETGLYLLDRSGYGKVFQLISRRRFQQIDVLEGINVLISISGKQNKLRVYYLSWLKAKILKGEEAENHRRQRGYTTVGDLEGCVHYKVVNFHRIKFLAIATEDKIEVYAWAPKPYHKFMAFKSFPYLVHRPLMLNVTIEAENSRLKVCYSSEIGFHAVDLDSASVNDLFIPSQLQEKFQAHAIIPLPSSSGLELLLCFNNEGVYVNTNGELVRHAVLQWGETPYAIAHIGSGQIMGWGEKAIEVRSVENGLLDGVFMHKRAQTFRFLCERNEKVFFASRSSSSGQIYFMTLSKTFKNFGY</sequence>
<dbReference type="InterPro" id="IPR000719">
    <property type="entry name" value="Prot_kinase_dom"/>
</dbReference>
<organism evidence="13 14">
    <name type="scientific">Porites evermanni</name>
    <dbReference type="NCBI Taxonomy" id="104178"/>
    <lineage>
        <taxon>Eukaryota</taxon>
        <taxon>Metazoa</taxon>
        <taxon>Cnidaria</taxon>
        <taxon>Anthozoa</taxon>
        <taxon>Hexacorallia</taxon>
        <taxon>Scleractinia</taxon>
        <taxon>Fungiina</taxon>
        <taxon>Poritidae</taxon>
        <taxon>Porites</taxon>
    </lineage>
</organism>
<comment type="catalytic activity">
    <reaction evidence="8">
        <text>L-seryl-[protein] + ATP = O-phospho-L-seryl-[protein] + ADP + H(+)</text>
        <dbReference type="Rhea" id="RHEA:17989"/>
        <dbReference type="Rhea" id="RHEA-COMP:9863"/>
        <dbReference type="Rhea" id="RHEA-COMP:11604"/>
        <dbReference type="ChEBI" id="CHEBI:15378"/>
        <dbReference type="ChEBI" id="CHEBI:29999"/>
        <dbReference type="ChEBI" id="CHEBI:30616"/>
        <dbReference type="ChEBI" id="CHEBI:83421"/>
        <dbReference type="ChEBI" id="CHEBI:456216"/>
        <dbReference type="EC" id="2.7.11.1"/>
    </reaction>
</comment>
<comment type="function">
    <text evidence="8">Serine/threonine kinase that plays a role in the response to environmental stress. Appears to act upstream of the JUN N-terminal pathway.</text>
</comment>
<dbReference type="PROSITE" id="PS50219">
    <property type="entry name" value="CNH"/>
    <property type="match status" value="1"/>
</dbReference>
<keyword evidence="3 8" id="KW-0723">Serine/threonine-protein kinase</keyword>
<feature type="region of interest" description="Disordered" evidence="10">
    <location>
        <begin position="306"/>
        <end position="327"/>
    </location>
</feature>
<dbReference type="Proteomes" id="UP001159427">
    <property type="component" value="Unassembled WGS sequence"/>
</dbReference>
<evidence type="ECO:0000256" key="3">
    <source>
        <dbReference type="ARBA" id="ARBA00022527"/>
    </source>
</evidence>
<reference evidence="13 14" key="1">
    <citation type="submission" date="2022-05" db="EMBL/GenBank/DDBJ databases">
        <authorList>
            <consortium name="Genoscope - CEA"/>
            <person name="William W."/>
        </authorList>
    </citation>
    <scope>NUCLEOTIDE SEQUENCE [LARGE SCALE GENOMIC DNA]</scope>
</reference>
<evidence type="ECO:0000259" key="11">
    <source>
        <dbReference type="PROSITE" id="PS50011"/>
    </source>
</evidence>
<protein>
    <recommendedName>
        <fullName evidence="8">Mitogen-activated protein kinase kinase kinase kinase</fullName>
        <ecNumber evidence="8">2.7.11.1</ecNumber>
    </recommendedName>
</protein>
<gene>
    <name evidence="13" type="ORF">PEVE_00036487</name>
</gene>
<keyword evidence="5 8" id="KW-0547">Nucleotide-binding</keyword>
<comment type="similarity">
    <text evidence="2 8">Belongs to the protein kinase superfamily. STE Ser/Thr protein kinase family. STE20 subfamily.</text>
</comment>
<evidence type="ECO:0000259" key="12">
    <source>
        <dbReference type="PROSITE" id="PS50219"/>
    </source>
</evidence>
<dbReference type="InterPro" id="IPR021160">
    <property type="entry name" value="MAPKKKK"/>
</dbReference>
<dbReference type="EC" id="2.7.11.1" evidence="8"/>
<comment type="caution">
    <text evidence="13">The sequence shown here is derived from an EMBL/GenBank/DDBJ whole genome shotgun (WGS) entry which is preliminary data.</text>
</comment>
<feature type="compositionally biased region" description="Basic and acidic residues" evidence="10">
    <location>
        <begin position="505"/>
        <end position="515"/>
    </location>
</feature>
<dbReference type="PANTHER" id="PTHR47096:SF1">
    <property type="entry name" value="MISSHAPEN LIKE KINASE 1"/>
    <property type="match status" value="1"/>
</dbReference>
<evidence type="ECO:0000256" key="5">
    <source>
        <dbReference type="ARBA" id="ARBA00022741"/>
    </source>
</evidence>
<evidence type="ECO:0000256" key="4">
    <source>
        <dbReference type="ARBA" id="ARBA00022679"/>
    </source>
</evidence>
<feature type="domain" description="Protein kinase" evidence="11">
    <location>
        <begin position="20"/>
        <end position="285"/>
    </location>
</feature>
<keyword evidence="14" id="KW-1185">Reference proteome</keyword>
<keyword evidence="6 8" id="KW-0418">Kinase</keyword>
<dbReference type="InterPro" id="IPR051700">
    <property type="entry name" value="STE20_Ser-Thr_kinase"/>
</dbReference>
<dbReference type="PIRSF" id="PIRSF038172">
    <property type="entry name" value="MAPKKKK"/>
    <property type="match status" value="1"/>
</dbReference>
<dbReference type="SMART" id="SM00220">
    <property type="entry name" value="S_TKc"/>
    <property type="match status" value="1"/>
</dbReference>
<dbReference type="Pfam" id="PF00069">
    <property type="entry name" value="Pkinase"/>
    <property type="match status" value="1"/>
</dbReference>
<dbReference type="SUPFAM" id="SSF56112">
    <property type="entry name" value="Protein kinase-like (PK-like)"/>
    <property type="match status" value="1"/>
</dbReference>
<feature type="compositionally biased region" description="Basic and acidic residues" evidence="10">
    <location>
        <begin position="312"/>
        <end position="321"/>
    </location>
</feature>
<dbReference type="PROSITE" id="PS00108">
    <property type="entry name" value="PROTEIN_KINASE_ST"/>
    <property type="match status" value="1"/>
</dbReference>
<keyword evidence="4 8" id="KW-0808">Transferase</keyword>
<evidence type="ECO:0000313" key="14">
    <source>
        <dbReference type="Proteomes" id="UP001159427"/>
    </source>
</evidence>
<evidence type="ECO:0000256" key="7">
    <source>
        <dbReference type="ARBA" id="ARBA00022840"/>
    </source>
</evidence>
<feature type="compositionally biased region" description="Basic residues" evidence="10">
    <location>
        <begin position="423"/>
        <end position="434"/>
    </location>
</feature>
<evidence type="ECO:0000256" key="6">
    <source>
        <dbReference type="ARBA" id="ARBA00022777"/>
    </source>
</evidence>
<dbReference type="InterPro" id="IPR017441">
    <property type="entry name" value="Protein_kinase_ATP_BS"/>
</dbReference>